<evidence type="ECO:0000259" key="2">
    <source>
        <dbReference type="PROSITE" id="PS50801"/>
    </source>
</evidence>
<feature type="domain" description="STAS" evidence="2">
    <location>
        <begin position="41"/>
        <end position="131"/>
    </location>
</feature>
<dbReference type="EMBL" id="NMUL01000033">
    <property type="protein sequence ID" value="OXM63444.1"/>
    <property type="molecule type" value="Genomic_DNA"/>
</dbReference>
<evidence type="ECO:0000256" key="1">
    <source>
        <dbReference type="SAM" id="MobiDB-lite"/>
    </source>
</evidence>
<dbReference type="InterPro" id="IPR058548">
    <property type="entry name" value="MlaB-like_STAS"/>
</dbReference>
<protein>
    <recommendedName>
        <fullName evidence="2">STAS domain-containing protein</fullName>
    </recommendedName>
</protein>
<keyword evidence="4" id="KW-1185">Reference proteome</keyword>
<dbReference type="Proteomes" id="UP000215199">
    <property type="component" value="Unassembled WGS sequence"/>
</dbReference>
<name>A0A229SXQ9_9PSEU</name>
<dbReference type="RefSeq" id="WP_093950953.1">
    <property type="nucleotide sequence ID" value="NZ_NMUL01000033.1"/>
</dbReference>
<reference evidence="4" key="1">
    <citation type="submission" date="2017-07" db="EMBL/GenBank/DDBJ databases">
        <title>Comparative genome mining reveals phylogenetic distribution patterns of secondary metabolites in Amycolatopsis.</title>
        <authorList>
            <person name="Adamek M."/>
            <person name="Alanjary M."/>
            <person name="Sales-Ortells H."/>
            <person name="Goodfellow M."/>
            <person name="Bull A.T."/>
            <person name="Kalinowski J."/>
            <person name="Ziemert N."/>
        </authorList>
    </citation>
    <scope>NUCLEOTIDE SEQUENCE [LARGE SCALE GENOMIC DNA]</scope>
    <source>
        <strain evidence="4">H5</strain>
    </source>
</reference>
<dbReference type="Pfam" id="PF13466">
    <property type="entry name" value="STAS_2"/>
    <property type="match status" value="1"/>
</dbReference>
<dbReference type="SUPFAM" id="SSF52091">
    <property type="entry name" value="SpoIIaa-like"/>
    <property type="match status" value="1"/>
</dbReference>
<dbReference type="InterPro" id="IPR036513">
    <property type="entry name" value="STAS_dom_sf"/>
</dbReference>
<evidence type="ECO:0000313" key="4">
    <source>
        <dbReference type="Proteomes" id="UP000215199"/>
    </source>
</evidence>
<dbReference type="PROSITE" id="PS50801">
    <property type="entry name" value="STAS"/>
    <property type="match status" value="1"/>
</dbReference>
<dbReference type="OrthoDB" id="3623810at2"/>
<feature type="region of interest" description="Disordered" evidence="1">
    <location>
        <begin position="1"/>
        <end position="33"/>
    </location>
</feature>
<comment type="caution">
    <text evidence="3">The sequence shown here is derived from an EMBL/GenBank/DDBJ whole genome shotgun (WGS) entry which is preliminary data.</text>
</comment>
<dbReference type="Gene3D" id="3.30.750.24">
    <property type="entry name" value="STAS domain"/>
    <property type="match status" value="1"/>
</dbReference>
<organism evidence="3 4">
    <name type="scientific">Amycolatopsis vastitatis</name>
    <dbReference type="NCBI Taxonomy" id="1905142"/>
    <lineage>
        <taxon>Bacteria</taxon>
        <taxon>Bacillati</taxon>
        <taxon>Actinomycetota</taxon>
        <taxon>Actinomycetes</taxon>
        <taxon>Pseudonocardiales</taxon>
        <taxon>Pseudonocardiaceae</taxon>
        <taxon>Amycolatopsis</taxon>
    </lineage>
</organism>
<dbReference type="InterPro" id="IPR002645">
    <property type="entry name" value="STAS_dom"/>
</dbReference>
<gene>
    <name evidence="3" type="ORF">CF165_29990</name>
</gene>
<dbReference type="AlphaFoldDB" id="A0A229SXQ9"/>
<accession>A0A229SXQ9</accession>
<dbReference type="CDD" id="cd07043">
    <property type="entry name" value="STAS_anti-anti-sigma_factors"/>
    <property type="match status" value="1"/>
</dbReference>
<sequence>MTTHERLRVAAADSPPTHRLPAPRAPSDGDLRSRTRWKSADAIVVEVGGDVDLCTAPLLEAALAEHVRACPGVLRVDLGQVGFLGAAGLRALVRAGQDAEAAGVHLVVDPGRSRAAVRALELLDALDGFLR</sequence>
<evidence type="ECO:0000313" key="3">
    <source>
        <dbReference type="EMBL" id="OXM63444.1"/>
    </source>
</evidence>
<proteinExistence type="predicted"/>